<comment type="caution">
    <text evidence="3">The sequence shown here is derived from an EMBL/GenBank/DDBJ whole genome shotgun (WGS) entry which is preliminary data.</text>
</comment>
<reference evidence="3 4" key="1">
    <citation type="journal article" date="2015" name="Genome Biol.">
        <title>Comparative genomics of Steinernema reveals deeply conserved gene regulatory networks.</title>
        <authorList>
            <person name="Dillman A.R."/>
            <person name="Macchietto M."/>
            <person name="Porter C.F."/>
            <person name="Rogers A."/>
            <person name="Williams B."/>
            <person name="Antoshechkin I."/>
            <person name="Lee M.M."/>
            <person name="Goodwin Z."/>
            <person name="Lu X."/>
            <person name="Lewis E.E."/>
            <person name="Goodrich-Blair H."/>
            <person name="Stock S.P."/>
            <person name="Adams B.J."/>
            <person name="Sternberg P.W."/>
            <person name="Mortazavi A."/>
        </authorList>
    </citation>
    <scope>NUCLEOTIDE SEQUENCE [LARGE SCALE GENOMIC DNA]</scope>
    <source>
        <strain evidence="3 4">ALL</strain>
    </source>
</reference>
<keyword evidence="4" id="KW-1185">Reference proteome</keyword>
<gene>
    <name evidence="3" type="ORF">L596_024899</name>
</gene>
<name>A0A4V5ZYM9_STECR</name>
<dbReference type="Proteomes" id="UP000298663">
    <property type="component" value="Unassembled WGS sequence"/>
</dbReference>
<feature type="compositionally biased region" description="Low complexity" evidence="1">
    <location>
        <begin position="145"/>
        <end position="156"/>
    </location>
</feature>
<feature type="compositionally biased region" description="Polar residues" evidence="1">
    <location>
        <begin position="24"/>
        <end position="45"/>
    </location>
</feature>
<keyword evidence="2" id="KW-0812">Transmembrane</keyword>
<feature type="transmembrane region" description="Helical" evidence="2">
    <location>
        <begin position="208"/>
        <end position="233"/>
    </location>
</feature>
<feature type="compositionally biased region" description="Basic and acidic residues" evidence="1">
    <location>
        <begin position="127"/>
        <end position="143"/>
    </location>
</feature>
<dbReference type="AlphaFoldDB" id="A0A4V5ZYM9"/>
<accession>A0A4V5ZYM9</accession>
<sequence>MVEKTQMDAAKSTLTAVQPVAKAPTSQVAAPTSQVTQAGSVSTLTAAPRSSVAEKPTPTSLGAVVGSMAPTSQVTQVAPAAPTSQITQIVAVEQPTQVGAVSAAVAAPEADEPEQYEESQEPEAGQESEKAQEPKAEKPKKTQDAQASAGSSEAAGFHVEVASTPPPKPIEYRPKLFKTVDNGDGTVRLVEVLPGYEQKLMKEEWIQCLAAGFVPVAAFIICVSFMGSFISYWDGWEVQNLH</sequence>
<evidence type="ECO:0000256" key="2">
    <source>
        <dbReference type="SAM" id="Phobius"/>
    </source>
</evidence>
<evidence type="ECO:0000313" key="3">
    <source>
        <dbReference type="EMBL" id="TKR64345.1"/>
    </source>
</evidence>
<evidence type="ECO:0000256" key="1">
    <source>
        <dbReference type="SAM" id="MobiDB-lite"/>
    </source>
</evidence>
<keyword evidence="2" id="KW-1133">Transmembrane helix</keyword>
<evidence type="ECO:0000313" key="4">
    <source>
        <dbReference type="Proteomes" id="UP000298663"/>
    </source>
</evidence>
<reference evidence="3 4" key="2">
    <citation type="journal article" date="2019" name="G3 (Bethesda)">
        <title>Hybrid Assembly of the Genome of the Entomopathogenic Nematode Steinernema carpocapsae Identifies the X-Chromosome.</title>
        <authorList>
            <person name="Serra L."/>
            <person name="Macchietto M."/>
            <person name="Macias-Munoz A."/>
            <person name="McGill C.J."/>
            <person name="Rodriguez I.M."/>
            <person name="Rodriguez B."/>
            <person name="Murad R."/>
            <person name="Mortazavi A."/>
        </authorList>
    </citation>
    <scope>NUCLEOTIDE SEQUENCE [LARGE SCALE GENOMIC DNA]</scope>
    <source>
        <strain evidence="3 4">ALL</strain>
    </source>
</reference>
<protein>
    <submittedName>
        <fullName evidence="3">Uncharacterized protein</fullName>
    </submittedName>
</protein>
<keyword evidence="2" id="KW-0472">Membrane</keyword>
<proteinExistence type="predicted"/>
<dbReference type="EMBL" id="AZBU02000009">
    <property type="protein sequence ID" value="TKR64345.1"/>
    <property type="molecule type" value="Genomic_DNA"/>
</dbReference>
<feature type="region of interest" description="Disordered" evidence="1">
    <location>
        <begin position="102"/>
        <end position="170"/>
    </location>
</feature>
<feature type="region of interest" description="Disordered" evidence="1">
    <location>
        <begin position="1"/>
        <end position="59"/>
    </location>
</feature>
<organism evidence="3 4">
    <name type="scientific">Steinernema carpocapsae</name>
    <name type="common">Entomopathogenic nematode</name>
    <dbReference type="NCBI Taxonomy" id="34508"/>
    <lineage>
        <taxon>Eukaryota</taxon>
        <taxon>Metazoa</taxon>
        <taxon>Ecdysozoa</taxon>
        <taxon>Nematoda</taxon>
        <taxon>Chromadorea</taxon>
        <taxon>Rhabditida</taxon>
        <taxon>Tylenchina</taxon>
        <taxon>Panagrolaimomorpha</taxon>
        <taxon>Strongyloidoidea</taxon>
        <taxon>Steinernematidae</taxon>
        <taxon>Steinernema</taxon>
    </lineage>
</organism>
<feature type="compositionally biased region" description="Acidic residues" evidence="1">
    <location>
        <begin position="109"/>
        <end position="126"/>
    </location>
</feature>